<protein>
    <submittedName>
        <fullName evidence="1">Uncharacterized protein</fullName>
    </submittedName>
</protein>
<organism evidence="1 2">
    <name type="scientific">Kipferlia bialata</name>
    <dbReference type="NCBI Taxonomy" id="797122"/>
    <lineage>
        <taxon>Eukaryota</taxon>
        <taxon>Metamonada</taxon>
        <taxon>Carpediemonas-like organisms</taxon>
        <taxon>Kipferlia</taxon>
    </lineage>
</organism>
<keyword evidence="2" id="KW-1185">Reference proteome</keyword>
<proteinExistence type="predicted"/>
<comment type="caution">
    <text evidence="1">The sequence shown here is derived from an EMBL/GenBank/DDBJ whole genome shotgun (WGS) entry which is preliminary data.</text>
</comment>
<dbReference type="AlphaFoldDB" id="A0A391NTD2"/>
<dbReference type="EMBL" id="BDIP01000844">
    <property type="protein sequence ID" value="GCA62528.1"/>
    <property type="molecule type" value="Genomic_DNA"/>
</dbReference>
<name>A0A391NTD2_9EUKA</name>
<evidence type="ECO:0000313" key="1">
    <source>
        <dbReference type="EMBL" id="GCA62528.1"/>
    </source>
</evidence>
<feature type="non-terminal residue" evidence="1">
    <location>
        <position position="1"/>
    </location>
</feature>
<accession>A0A391NTD2</accession>
<gene>
    <name evidence="1" type="ORF">KIPB_004093</name>
</gene>
<sequence length="26" mass="3061">YSLSKRAMFSSRLLRATTARIYLIEL</sequence>
<dbReference type="Proteomes" id="UP000265618">
    <property type="component" value="Unassembled WGS sequence"/>
</dbReference>
<reference evidence="1 2" key="1">
    <citation type="journal article" date="2018" name="PLoS ONE">
        <title>The draft genome of Kipferlia bialata reveals reductive genome evolution in fornicate parasites.</title>
        <authorList>
            <person name="Tanifuji G."/>
            <person name="Takabayashi S."/>
            <person name="Kume K."/>
            <person name="Takagi M."/>
            <person name="Nakayama T."/>
            <person name="Kamikawa R."/>
            <person name="Inagaki Y."/>
            <person name="Hashimoto T."/>
        </authorList>
    </citation>
    <scope>NUCLEOTIDE SEQUENCE [LARGE SCALE GENOMIC DNA]</scope>
    <source>
        <strain evidence="1">NY0173</strain>
    </source>
</reference>
<evidence type="ECO:0000313" key="2">
    <source>
        <dbReference type="Proteomes" id="UP000265618"/>
    </source>
</evidence>